<dbReference type="InterPro" id="IPR011990">
    <property type="entry name" value="TPR-like_helical_dom_sf"/>
</dbReference>
<protein>
    <submittedName>
        <fullName evidence="3">Tetratricopeptide repeat protein</fullName>
    </submittedName>
</protein>
<comment type="caution">
    <text evidence="3">The sequence shown here is derived from an EMBL/GenBank/DDBJ whole genome shotgun (WGS) entry which is preliminary data.</text>
</comment>
<dbReference type="SUPFAM" id="SSF48452">
    <property type="entry name" value="TPR-like"/>
    <property type="match status" value="1"/>
</dbReference>
<evidence type="ECO:0000313" key="4">
    <source>
        <dbReference type="Proteomes" id="UP000652760"/>
    </source>
</evidence>
<proteinExistence type="predicted"/>
<dbReference type="RefSeq" id="WP_200193740.1">
    <property type="nucleotide sequence ID" value="NZ_JAENHM010000037.1"/>
</dbReference>
<dbReference type="Gene3D" id="1.25.40.10">
    <property type="entry name" value="Tetratricopeptide repeat domain"/>
    <property type="match status" value="2"/>
</dbReference>
<dbReference type="SMART" id="SM00028">
    <property type="entry name" value="TPR"/>
    <property type="match status" value="4"/>
</dbReference>
<keyword evidence="2" id="KW-0802">TPR repeat</keyword>
<evidence type="ECO:0000256" key="1">
    <source>
        <dbReference type="ARBA" id="ARBA00022737"/>
    </source>
</evidence>
<dbReference type="InterPro" id="IPR019734">
    <property type="entry name" value="TPR_rpt"/>
</dbReference>
<reference evidence="4" key="1">
    <citation type="submission" date="2021-01" db="EMBL/GenBank/DDBJ databases">
        <title>Genome public.</title>
        <authorList>
            <person name="Liu C."/>
            <person name="Sun Q."/>
        </authorList>
    </citation>
    <scope>NUCLEOTIDE SEQUENCE [LARGE SCALE GENOMIC DNA]</scope>
    <source>
        <strain evidence="4">YIM B02556</strain>
    </source>
</reference>
<accession>A0ABS1F4J9</accession>
<evidence type="ECO:0000256" key="2">
    <source>
        <dbReference type="ARBA" id="ARBA00022803"/>
    </source>
</evidence>
<dbReference type="EMBL" id="JAENHM010000037">
    <property type="protein sequence ID" value="MBK1838345.1"/>
    <property type="molecule type" value="Genomic_DNA"/>
</dbReference>
<dbReference type="InterPro" id="IPR051012">
    <property type="entry name" value="CellSynth/LPSAsmb/PSIAsmb"/>
</dbReference>
<gene>
    <name evidence="3" type="ORF">JHL17_13055</name>
</gene>
<organism evidence="3 4">
    <name type="scientific">Azospirillum endophyticum</name>
    <dbReference type="NCBI Taxonomy" id="2800326"/>
    <lineage>
        <taxon>Bacteria</taxon>
        <taxon>Pseudomonadati</taxon>
        <taxon>Pseudomonadota</taxon>
        <taxon>Alphaproteobacteria</taxon>
        <taxon>Rhodospirillales</taxon>
        <taxon>Azospirillaceae</taxon>
        <taxon>Azospirillum</taxon>
    </lineage>
</organism>
<dbReference type="Proteomes" id="UP000652760">
    <property type="component" value="Unassembled WGS sequence"/>
</dbReference>
<dbReference type="PANTHER" id="PTHR45586:SF1">
    <property type="entry name" value="LIPOPOLYSACCHARIDE ASSEMBLY PROTEIN B"/>
    <property type="match status" value="1"/>
</dbReference>
<dbReference type="Pfam" id="PF13432">
    <property type="entry name" value="TPR_16"/>
    <property type="match status" value="2"/>
</dbReference>
<sequence>MRANILVVLVLLLVGIGASLLLIPRSGELALQKFRDRDYDSARAVYEERYAAGDRSGATVMPLTRLALAQGDVERAIDLTEAFVAAEPSSVEARELLDRLYRDAQRPGDYLENLKALAELRRSADLFRQLAYAAGFRDRMALKAEALTRYCSLRSDDLDAQQELAALLAARGDHAGAVDWLLRADDRSKGNIQPDGRELLMSLLIDLDREDEAFDRARRWLGEQPTVADMIGLASQLAAAARPDLALRLIEPQVTGRDPVLALELTYIDLLIAADRRDRARTRLAALSGPVEDAQLGRLLGLEVNAGMMPAALAAAKGRDLHLVPDWVLVGLAEAALRDGDHAFPDRLYRELGDGFLGDYPLLAATIALGRGDTAAAADWAARGLAGDALAPGERLGAVRILDRAGRHAAAVAAFDRLAPAGGVPEDSLEELAALFMDFDRAPAGLAWFTARRQAAPSPAADQGWARLAAKAGDPAAVAAWLAGQPKLPLALLQDIAGSAAERASSKNPALDRPAAALALAASQRAFALDPSPRSRLALASALTVTGKPAEALPLLAPLLADGGVEAESAYIAALDGAGRSEELARHLTARLAKGGLSEADQQSIVTMLLDHKAYRAALPLLRAWAERQGGKGTGGNGVGADGVGSDWLGVYADAAAKANALPDLAALLASRSSAAPLAEAEDSLYRDTLAKLGRKAELRRYLLARATDGRLPADPRREPVSALLALGDKAGAEQALLRLAAGQGPQSEDFKQLAYLWGPRPPAAGLDWIEARAKAAAGPAEQAAWYDRLADYGGGRRVIAGLGGQAGTPGAAPAQPALKAPYIEALAAAGKGKELAAAVRAALPEETAPDRLRRYARLAEQTGQRAAAAQAWTALLARKPEDADALRQLGMLAYDENRLADAERLLRRYVASGPDDYEAHYFLGEALTALKRPAAATPFYRTALSQLRARAGRGDAAVQTEANLLNRLGRIDDSVALFEALRKRRPADRQVKADYASMLIENGRLPEARRVLALP</sequence>
<name>A0ABS1F4J9_9PROT</name>
<evidence type="ECO:0000313" key="3">
    <source>
        <dbReference type="EMBL" id="MBK1838345.1"/>
    </source>
</evidence>
<keyword evidence="1" id="KW-0677">Repeat</keyword>
<keyword evidence="4" id="KW-1185">Reference proteome</keyword>
<dbReference type="PANTHER" id="PTHR45586">
    <property type="entry name" value="TPR REPEAT-CONTAINING PROTEIN PA4667"/>
    <property type="match status" value="1"/>
</dbReference>